<keyword evidence="3" id="KW-1185">Reference proteome</keyword>
<sequence>MVFERNDVGFNDSLLWIGAVGGFLLLGWDYDDILQSLHPLIEALLIWGAGAFLFQALVTTLLAPILCYQARRLPKGLSKTFSAAVLIVGLIFSLLIERIAFNFFRWDMLNSLDGILLLCSVPILIIIAYTECEARAQAE</sequence>
<name>A0A2R5F2Y9_9PROT</name>
<feature type="transmembrane region" description="Helical" evidence="1">
    <location>
        <begin position="112"/>
        <end position="130"/>
    </location>
</feature>
<proteinExistence type="predicted"/>
<reference evidence="2 3" key="1">
    <citation type="journal article" date="2018" name="Environ. Microbiol.">
        <title>Isolation and genomic characterization of Novimethylophilus kurashikiensis gen. nov. sp. nov., a new lanthanide-dependent methylotrophic species of Methylophilaceae.</title>
        <authorList>
            <person name="Lv H."/>
            <person name="Sahin N."/>
            <person name="Tani A."/>
        </authorList>
    </citation>
    <scope>NUCLEOTIDE SEQUENCE [LARGE SCALE GENOMIC DNA]</scope>
    <source>
        <strain evidence="2 3">La2-4</strain>
    </source>
</reference>
<feature type="transmembrane region" description="Helical" evidence="1">
    <location>
        <begin position="12"/>
        <end position="30"/>
    </location>
</feature>
<dbReference type="AlphaFoldDB" id="A0A2R5F2Y9"/>
<gene>
    <name evidence="2" type="ORF">NMK_0467</name>
</gene>
<accession>A0A2R5F2Y9</accession>
<keyword evidence="1" id="KW-0812">Transmembrane</keyword>
<feature type="transmembrane region" description="Helical" evidence="1">
    <location>
        <begin position="80"/>
        <end position="100"/>
    </location>
</feature>
<evidence type="ECO:0000313" key="2">
    <source>
        <dbReference type="EMBL" id="GBG12930.1"/>
    </source>
</evidence>
<organism evidence="2 3">
    <name type="scientific">Novimethylophilus kurashikiensis</name>
    <dbReference type="NCBI Taxonomy" id="1825523"/>
    <lineage>
        <taxon>Bacteria</taxon>
        <taxon>Pseudomonadati</taxon>
        <taxon>Pseudomonadota</taxon>
        <taxon>Betaproteobacteria</taxon>
        <taxon>Nitrosomonadales</taxon>
        <taxon>Methylophilaceae</taxon>
        <taxon>Novimethylophilus</taxon>
    </lineage>
</organism>
<dbReference type="Proteomes" id="UP000245081">
    <property type="component" value="Unassembled WGS sequence"/>
</dbReference>
<evidence type="ECO:0000256" key="1">
    <source>
        <dbReference type="SAM" id="Phobius"/>
    </source>
</evidence>
<keyword evidence="1" id="KW-1133">Transmembrane helix</keyword>
<keyword evidence="1" id="KW-0472">Membrane</keyword>
<dbReference type="EMBL" id="BDOQ01000002">
    <property type="protein sequence ID" value="GBG12930.1"/>
    <property type="molecule type" value="Genomic_DNA"/>
</dbReference>
<feature type="transmembrane region" description="Helical" evidence="1">
    <location>
        <begin position="45"/>
        <end position="68"/>
    </location>
</feature>
<comment type="caution">
    <text evidence="2">The sequence shown here is derived from an EMBL/GenBank/DDBJ whole genome shotgun (WGS) entry which is preliminary data.</text>
</comment>
<dbReference type="RefSeq" id="WP_109014147.1">
    <property type="nucleotide sequence ID" value="NZ_BDOQ01000002.1"/>
</dbReference>
<evidence type="ECO:0000313" key="3">
    <source>
        <dbReference type="Proteomes" id="UP000245081"/>
    </source>
</evidence>
<protein>
    <submittedName>
        <fullName evidence="2">Multidrug transporter AcrB</fullName>
    </submittedName>
</protein>